<evidence type="ECO:0000313" key="1">
    <source>
        <dbReference type="EMBL" id="KAF2097182.1"/>
    </source>
</evidence>
<organism evidence="1 2">
    <name type="scientific">Rhizodiscina lignyota</name>
    <dbReference type="NCBI Taxonomy" id="1504668"/>
    <lineage>
        <taxon>Eukaryota</taxon>
        <taxon>Fungi</taxon>
        <taxon>Dikarya</taxon>
        <taxon>Ascomycota</taxon>
        <taxon>Pezizomycotina</taxon>
        <taxon>Dothideomycetes</taxon>
        <taxon>Pleosporomycetidae</taxon>
        <taxon>Aulographales</taxon>
        <taxon>Rhizodiscinaceae</taxon>
        <taxon>Rhizodiscina</taxon>
    </lineage>
</organism>
<reference evidence="1" key="1">
    <citation type="journal article" date="2020" name="Stud. Mycol.">
        <title>101 Dothideomycetes genomes: a test case for predicting lifestyles and emergence of pathogens.</title>
        <authorList>
            <person name="Haridas S."/>
            <person name="Albert R."/>
            <person name="Binder M."/>
            <person name="Bloem J."/>
            <person name="Labutti K."/>
            <person name="Salamov A."/>
            <person name="Andreopoulos B."/>
            <person name="Baker S."/>
            <person name="Barry K."/>
            <person name="Bills G."/>
            <person name="Bluhm B."/>
            <person name="Cannon C."/>
            <person name="Castanera R."/>
            <person name="Culley D."/>
            <person name="Daum C."/>
            <person name="Ezra D."/>
            <person name="Gonzalez J."/>
            <person name="Henrissat B."/>
            <person name="Kuo A."/>
            <person name="Liang C."/>
            <person name="Lipzen A."/>
            <person name="Lutzoni F."/>
            <person name="Magnuson J."/>
            <person name="Mondo S."/>
            <person name="Nolan M."/>
            <person name="Ohm R."/>
            <person name="Pangilinan J."/>
            <person name="Park H.-J."/>
            <person name="Ramirez L."/>
            <person name="Alfaro M."/>
            <person name="Sun H."/>
            <person name="Tritt A."/>
            <person name="Yoshinaga Y."/>
            <person name="Zwiers L.-H."/>
            <person name="Turgeon B."/>
            <person name="Goodwin S."/>
            <person name="Spatafora J."/>
            <person name="Crous P."/>
            <person name="Grigoriev I."/>
        </authorList>
    </citation>
    <scope>NUCLEOTIDE SEQUENCE</scope>
    <source>
        <strain evidence="1">CBS 133067</strain>
    </source>
</reference>
<dbReference type="EMBL" id="ML978128">
    <property type="protein sequence ID" value="KAF2097182.1"/>
    <property type="molecule type" value="Genomic_DNA"/>
</dbReference>
<keyword evidence="2" id="KW-1185">Reference proteome</keyword>
<comment type="caution">
    <text evidence="1">The sequence shown here is derived from an EMBL/GenBank/DDBJ whole genome shotgun (WGS) entry which is preliminary data.</text>
</comment>
<dbReference type="AlphaFoldDB" id="A0A9P4M7B4"/>
<accession>A0A9P4M7B4</accession>
<sequence>MLFISGCRRLNSTAKSACKGYGSRFVQEETSDSQRARDEGVRPADRQFCGEGGPLLASKNGLESAKATTRTGIEARFTQAPIGHLGLSIWTRRRLDRIILILPSFTTSASSGIEMERFKQQKERKLQYESNGRANRRPVMDGRLVFDTVTT</sequence>
<proteinExistence type="predicted"/>
<evidence type="ECO:0000313" key="2">
    <source>
        <dbReference type="Proteomes" id="UP000799772"/>
    </source>
</evidence>
<protein>
    <submittedName>
        <fullName evidence="1">Uncharacterized protein</fullName>
    </submittedName>
</protein>
<dbReference type="Proteomes" id="UP000799772">
    <property type="component" value="Unassembled WGS sequence"/>
</dbReference>
<gene>
    <name evidence="1" type="ORF">NA57DRAFT_57782</name>
</gene>
<name>A0A9P4M7B4_9PEZI</name>